<dbReference type="InterPro" id="IPR052759">
    <property type="entry name" value="Metalloprotease_M4"/>
</dbReference>
<dbReference type="InterPro" id="IPR027268">
    <property type="entry name" value="Peptidase_M4/M1_CTD_sf"/>
</dbReference>
<evidence type="ECO:0000256" key="2">
    <source>
        <dbReference type="ARBA" id="ARBA00022670"/>
    </source>
</evidence>
<dbReference type="Gene3D" id="1.10.390.10">
    <property type="entry name" value="Neutral Protease Domain 2"/>
    <property type="match status" value="1"/>
</dbReference>
<protein>
    <recommendedName>
        <fullName evidence="6">Peptidase M4 C-terminal domain-containing protein</fullName>
    </recommendedName>
</protein>
<dbReference type="CDD" id="cd09597">
    <property type="entry name" value="M4_TLP"/>
    <property type="match status" value="1"/>
</dbReference>
<evidence type="ECO:0000259" key="6">
    <source>
        <dbReference type="Pfam" id="PF02868"/>
    </source>
</evidence>
<comment type="caution">
    <text evidence="7">The sequence shown here is derived from an EMBL/GenBank/DDBJ whole genome shotgun (WGS) entry which is preliminary data.</text>
</comment>
<name>A0AAN6WTM7_9PEZI</name>
<keyword evidence="3" id="KW-0378">Hydrolase</keyword>
<dbReference type="InterPro" id="IPR023612">
    <property type="entry name" value="Peptidase_M4"/>
</dbReference>
<keyword evidence="4" id="KW-0862">Zinc</keyword>
<keyword evidence="8" id="KW-1185">Reference proteome</keyword>
<dbReference type="GO" id="GO:0006508">
    <property type="term" value="P:proteolysis"/>
    <property type="evidence" value="ECO:0007669"/>
    <property type="project" value="UniProtKB-KW"/>
</dbReference>
<sequence>MEQNETCSPDQGSTDVLGHRCLFTPPHLVNAIAQSAISTSADSLTLAPGAIQQLQTFSTPSGNSQAESDAAYEDELRKQELLEISSQLARAAEEDPIPSEFTNPGTYRKVYNLQFTKHPSSFPGSLWRKENDPRSDDEAVNSLYDSMGVVYKFFSVAFNDNNIFRTYTPPVGIVHYDFYFPGAFFHIPYPDDGTNRHTAIICGDGWANDPWNNGASLKNFNGLFGNFAASLEVVAHEMVHGFLHAVCKLKLDKEPGVVNEHLADVFGIMCEQFSKDQTVFTADWLVGEDLIAPDWKGVAFRSFKAPGTAYRLSKEPFKVQDGDDAQVAHMDEYLKGEQDKGGVHINSGILNKAFFLVATRLAETLGEKYKYSWTLAGKIWYTAFTAELSTMKMAADCDVRTWAARTYSAAKRKLKLEKEVCEIVKGAWGDVGITVG</sequence>
<evidence type="ECO:0000256" key="4">
    <source>
        <dbReference type="ARBA" id="ARBA00022833"/>
    </source>
</evidence>
<dbReference type="InterPro" id="IPR001570">
    <property type="entry name" value="Peptidase_M4_C_domain"/>
</dbReference>
<dbReference type="PANTHER" id="PTHR43579:SF1">
    <property type="entry name" value="NEUTRAL METALLOPROTEINASE"/>
    <property type="match status" value="1"/>
</dbReference>
<organism evidence="7 8">
    <name type="scientific">Podospora australis</name>
    <dbReference type="NCBI Taxonomy" id="1536484"/>
    <lineage>
        <taxon>Eukaryota</taxon>
        <taxon>Fungi</taxon>
        <taxon>Dikarya</taxon>
        <taxon>Ascomycota</taxon>
        <taxon>Pezizomycotina</taxon>
        <taxon>Sordariomycetes</taxon>
        <taxon>Sordariomycetidae</taxon>
        <taxon>Sordariales</taxon>
        <taxon>Podosporaceae</taxon>
        <taxon>Podospora</taxon>
    </lineage>
</organism>
<accession>A0AAN6WTM7</accession>
<reference evidence="7" key="1">
    <citation type="journal article" date="2023" name="Mol. Phylogenet. Evol.">
        <title>Genome-scale phylogeny and comparative genomics of the fungal order Sordariales.</title>
        <authorList>
            <person name="Hensen N."/>
            <person name="Bonometti L."/>
            <person name="Westerberg I."/>
            <person name="Brannstrom I.O."/>
            <person name="Guillou S."/>
            <person name="Cros-Aarteil S."/>
            <person name="Calhoun S."/>
            <person name="Haridas S."/>
            <person name="Kuo A."/>
            <person name="Mondo S."/>
            <person name="Pangilinan J."/>
            <person name="Riley R."/>
            <person name="LaButti K."/>
            <person name="Andreopoulos B."/>
            <person name="Lipzen A."/>
            <person name="Chen C."/>
            <person name="Yan M."/>
            <person name="Daum C."/>
            <person name="Ng V."/>
            <person name="Clum A."/>
            <person name="Steindorff A."/>
            <person name="Ohm R.A."/>
            <person name="Martin F."/>
            <person name="Silar P."/>
            <person name="Natvig D.O."/>
            <person name="Lalanne C."/>
            <person name="Gautier V."/>
            <person name="Ament-Velasquez S.L."/>
            <person name="Kruys A."/>
            <person name="Hutchinson M.I."/>
            <person name="Powell A.J."/>
            <person name="Barry K."/>
            <person name="Miller A.N."/>
            <person name="Grigoriev I.V."/>
            <person name="Debuchy R."/>
            <person name="Gladieux P."/>
            <person name="Hiltunen Thoren M."/>
            <person name="Johannesson H."/>
        </authorList>
    </citation>
    <scope>NUCLEOTIDE SEQUENCE</scope>
    <source>
        <strain evidence="7">PSN309</strain>
    </source>
</reference>
<comment type="similarity">
    <text evidence="1">Belongs to the peptidase M4 family.</text>
</comment>
<keyword evidence="5" id="KW-0482">Metalloprotease</keyword>
<dbReference type="Proteomes" id="UP001302126">
    <property type="component" value="Unassembled WGS sequence"/>
</dbReference>
<reference evidence="7" key="2">
    <citation type="submission" date="2023-05" db="EMBL/GenBank/DDBJ databases">
        <authorList>
            <consortium name="Lawrence Berkeley National Laboratory"/>
            <person name="Steindorff A."/>
            <person name="Hensen N."/>
            <person name="Bonometti L."/>
            <person name="Westerberg I."/>
            <person name="Brannstrom I.O."/>
            <person name="Guillou S."/>
            <person name="Cros-Aarteil S."/>
            <person name="Calhoun S."/>
            <person name="Haridas S."/>
            <person name="Kuo A."/>
            <person name="Mondo S."/>
            <person name="Pangilinan J."/>
            <person name="Riley R."/>
            <person name="Labutti K."/>
            <person name="Andreopoulos B."/>
            <person name="Lipzen A."/>
            <person name="Chen C."/>
            <person name="Yanf M."/>
            <person name="Daum C."/>
            <person name="Ng V."/>
            <person name="Clum A."/>
            <person name="Ohm R."/>
            <person name="Martin F."/>
            <person name="Silar P."/>
            <person name="Natvig D."/>
            <person name="Lalanne C."/>
            <person name="Gautier V."/>
            <person name="Ament-Velasquez S.L."/>
            <person name="Kruys A."/>
            <person name="Hutchinson M.I."/>
            <person name="Powell A.J."/>
            <person name="Barry K."/>
            <person name="Miller A.N."/>
            <person name="Grigoriev I.V."/>
            <person name="Debuchy R."/>
            <person name="Gladieux P."/>
            <person name="Thoren M.H."/>
            <person name="Johannesson H."/>
        </authorList>
    </citation>
    <scope>NUCLEOTIDE SEQUENCE</scope>
    <source>
        <strain evidence="7">PSN309</strain>
    </source>
</reference>
<evidence type="ECO:0000256" key="5">
    <source>
        <dbReference type="ARBA" id="ARBA00023049"/>
    </source>
</evidence>
<dbReference type="Gene3D" id="3.10.170.10">
    <property type="match status" value="1"/>
</dbReference>
<keyword evidence="2" id="KW-0645">Protease</keyword>
<dbReference type="PANTHER" id="PTHR43579">
    <property type="match status" value="1"/>
</dbReference>
<feature type="domain" description="Peptidase M4 C-terminal" evidence="6">
    <location>
        <begin position="248"/>
        <end position="433"/>
    </location>
</feature>
<evidence type="ECO:0000256" key="1">
    <source>
        <dbReference type="ARBA" id="ARBA00009388"/>
    </source>
</evidence>
<evidence type="ECO:0000313" key="8">
    <source>
        <dbReference type="Proteomes" id="UP001302126"/>
    </source>
</evidence>
<dbReference type="Pfam" id="PF02868">
    <property type="entry name" value="Peptidase_M4_C"/>
    <property type="match status" value="1"/>
</dbReference>
<dbReference type="PRINTS" id="PR00730">
    <property type="entry name" value="THERMOLYSIN"/>
</dbReference>
<dbReference type="AlphaFoldDB" id="A0AAN6WTM7"/>
<gene>
    <name evidence="7" type="ORF">QBC35DRAFT_463236</name>
</gene>
<dbReference type="SUPFAM" id="SSF55486">
    <property type="entry name" value="Metalloproteases ('zincins'), catalytic domain"/>
    <property type="match status" value="1"/>
</dbReference>
<dbReference type="GO" id="GO:0004222">
    <property type="term" value="F:metalloendopeptidase activity"/>
    <property type="evidence" value="ECO:0007669"/>
    <property type="project" value="InterPro"/>
</dbReference>
<proteinExistence type="inferred from homology"/>
<dbReference type="EMBL" id="MU864392">
    <property type="protein sequence ID" value="KAK4188163.1"/>
    <property type="molecule type" value="Genomic_DNA"/>
</dbReference>
<evidence type="ECO:0000256" key="3">
    <source>
        <dbReference type="ARBA" id="ARBA00022801"/>
    </source>
</evidence>
<evidence type="ECO:0000313" key="7">
    <source>
        <dbReference type="EMBL" id="KAK4188163.1"/>
    </source>
</evidence>